<comment type="caution">
    <text evidence="2">The sequence shown here is derived from an EMBL/GenBank/DDBJ whole genome shotgun (WGS) entry which is preliminary data.</text>
</comment>
<feature type="non-terminal residue" evidence="2">
    <location>
        <position position="1"/>
    </location>
</feature>
<reference evidence="2" key="1">
    <citation type="journal article" date="2014" name="Front. Microbiol.">
        <title>High frequency of phylogenetically diverse reductive dehalogenase-homologous genes in deep subseafloor sedimentary metagenomes.</title>
        <authorList>
            <person name="Kawai M."/>
            <person name="Futagami T."/>
            <person name="Toyoda A."/>
            <person name="Takaki Y."/>
            <person name="Nishi S."/>
            <person name="Hori S."/>
            <person name="Arai W."/>
            <person name="Tsubouchi T."/>
            <person name="Morono Y."/>
            <person name="Uchiyama I."/>
            <person name="Ito T."/>
            <person name="Fujiyama A."/>
            <person name="Inagaki F."/>
            <person name="Takami H."/>
        </authorList>
    </citation>
    <scope>NUCLEOTIDE SEQUENCE</scope>
    <source>
        <strain evidence="2">Expedition CK06-06</strain>
    </source>
</reference>
<evidence type="ECO:0000313" key="2">
    <source>
        <dbReference type="EMBL" id="GAJ04558.1"/>
    </source>
</evidence>
<feature type="domain" description="RmlD-like substrate binding" evidence="1">
    <location>
        <begin position="17"/>
        <end position="250"/>
    </location>
</feature>
<evidence type="ECO:0000259" key="1">
    <source>
        <dbReference type="Pfam" id="PF04321"/>
    </source>
</evidence>
<dbReference type="Gene3D" id="3.40.50.720">
    <property type="entry name" value="NAD(P)-binding Rossmann-like Domain"/>
    <property type="match status" value="1"/>
</dbReference>
<dbReference type="InterPro" id="IPR005913">
    <property type="entry name" value="dTDP_dehydrorham_reduct"/>
</dbReference>
<dbReference type="PANTHER" id="PTHR10491:SF4">
    <property type="entry name" value="METHIONINE ADENOSYLTRANSFERASE 2 SUBUNIT BETA"/>
    <property type="match status" value="1"/>
</dbReference>
<accession>X1TGX7</accession>
<dbReference type="PANTHER" id="PTHR10491">
    <property type="entry name" value="DTDP-4-DEHYDRORHAMNOSE REDUCTASE"/>
    <property type="match status" value="1"/>
</dbReference>
<gene>
    <name evidence="2" type="ORF">S12H4_44844</name>
</gene>
<feature type="non-terminal residue" evidence="2">
    <location>
        <position position="256"/>
    </location>
</feature>
<dbReference type="Gene3D" id="3.90.25.10">
    <property type="entry name" value="UDP-galactose 4-epimerase, domain 1"/>
    <property type="match status" value="1"/>
</dbReference>
<dbReference type="EMBL" id="BARW01027667">
    <property type="protein sequence ID" value="GAJ04558.1"/>
    <property type="molecule type" value="Genomic_DNA"/>
</dbReference>
<dbReference type="CDD" id="cd05254">
    <property type="entry name" value="dTDP_HR_like_SDR_e"/>
    <property type="match status" value="1"/>
</dbReference>
<organism evidence="2">
    <name type="scientific">marine sediment metagenome</name>
    <dbReference type="NCBI Taxonomy" id="412755"/>
    <lineage>
        <taxon>unclassified sequences</taxon>
        <taxon>metagenomes</taxon>
        <taxon>ecological metagenomes</taxon>
    </lineage>
</organism>
<dbReference type="SUPFAM" id="SSF51735">
    <property type="entry name" value="NAD(P)-binding Rossmann-fold domains"/>
    <property type="match status" value="1"/>
</dbReference>
<dbReference type="InterPro" id="IPR036291">
    <property type="entry name" value="NAD(P)-bd_dom_sf"/>
</dbReference>
<name>X1TGX7_9ZZZZ</name>
<dbReference type="AlphaFoldDB" id="X1TGX7"/>
<sequence>SPEMDLLLTDLEPGGSEVTRCDITTWEQAKETVRSYQPRFVINAAAFTDVDGNEREPEKAQLINTTGVEYLLSAGNEVGARVVQVSTDYVFDGTVGPYLEGDKPAPLSVYGRTKLEAERLVLEGDGHLVIRANVLFGPDIESPASFVRWVVNSLKEGKAIRVVNDQINNPTLTTHLAEAIRKALEQEATGLYHYGGLEFASRYDFARKIARHFNLPVEGITPITTKELNQLAPRPLKGGLICSKIKMELNVTNANI</sequence>
<dbReference type="InterPro" id="IPR029903">
    <property type="entry name" value="RmlD-like-bd"/>
</dbReference>
<protein>
    <recommendedName>
        <fullName evidence="1">RmlD-like substrate binding domain-containing protein</fullName>
    </recommendedName>
</protein>
<proteinExistence type="predicted"/>
<dbReference type="Pfam" id="PF04321">
    <property type="entry name" value="RmlD_sub_bind"/>
    <property type="match status" value="1"/>
</dbReference>